<organism evidence="3 4">
    <name type="scientific">Metamycoplasma phocicerebrale</name>
    <dbReference type="NCBI Taxonomy" id="142649"/>
    <lineage>
        <taxon>Bacteria</taxon>
        <taxon>Bacillati</taxon>
        <taxon>Mycoplasmatota</taxon>
        <taxon>Mycoplasmoidales</taxon>
        <taxon>Metamycoplasmataceae</taxon>
        <taxon>Metamycoplasma</taxon>
    </lineage>
</organism>
<dbReference type="Gene3D" id="3.90.1640.10">
    <property type="entry name" value="inorganic pyrophosphatase (n-terminal core)"/>
    <property type="match status" value="1"/>
</dbReference>
<reference evidence="3" key="1">
    <citation type="submission" date="2019-03" db="EMBL/GenBank/DDBJ databases">
        <title>Draft Sequence and Annotation of the Mycoplasma phocicerebrale Strain 1049T Genome.</title>
        <authorList>
            <person name="Frasca S.Jr."/>
            <person name="Kutish G.F."/>
            <person name="Castellanos Gell J."/>
            <person name="Michaels D.L."/>
            <person name="Brown D.R."/>
        </authorList>
    </citation>
    <scope>NUCLEOTIDE SEQUENCE</scope>
    <source>
        <strain evidence="3">1049</strain>
    </source>
</reference>
<dbReference type="Gene3D" id="3.10.310.30">
    <property type="match status" value="1"/>
</dbReference>
<dbReference type="Pfam" id="PF01368">
    <property type="entry name" value="DHH"/>
    <property type="match status" value="1"/>
</dbReference>
<dbReference type="PANTHER" id="PTHR47618">
    <property type="entry name" value="BIFUNCTIONAL OLIGORIBONUCLEASE AND PAP PHOSPHATASE NRNA"/>
    <property type="match status" value="1"/>
</dbReference>
<dbReference type="OrthoDB" id="9803668at2"/>
<dbReference type="SUPFAM" id="SSF64182">
    <property type="entry name" value="DHH phosphoesterases"/>
    <property type="match status" value="1"/>
</dbReference>
<dbReference type="AlphaFoldDB" id="A0A3T0TUJ9"/>
<dbReference type="KEGG" id="mphc:DMC14_002875"/>
<dbReference type="PANTHER" id="PTHR47618:SF1">
    <property type="entry name" value="BIFUNCTIONAL OLIGORIBONUCLEASE AND PAP PHOSPHATASE NRNA"/>
    <property type="match status" value="1"/>
</dbReference>
<dbReference type="GO" id="GO:0003676">
    <property type="term" value="F:nucleic acid binding"/>
    <property type="evidence" value="ECO:0007669"/>
    <property type="project" value="InterPro"/>
</dbReference>
<gene>
    <name evidence="3" type="ORF">DMC14_002875</name>
</gene>
<keyword evidence="4" id="KW-1185">Reference proteome</keyword>
<feature type="domain" description="DDH" evidence="1">
    <location>
        <begin position="19"/>
        <end position="156"/>
    </location>
</feature>
<dbReference type="RefSeq" id="WP_116171467.1">
    <property type="nucleotide sequence ID" value="NZ_CP033058.2"/>
</dbReference>
<feature type="domain" description="DHHA1" evidence="2">
    <location>
        <begin position="217"/>
        <end position="304"/>
    </location>
</feature>
<evidence type="ECO:0000259" key="2">
    <source>
        <dbReference type="Pfam" id="PF02272"/>
    </source>
</evidence>
<evidence type="ECO:0000313" key="4">
    <source>
        <dbReference type="Proteomes" id="UP000256585"/>
    </source>
</evidence>
<dbReference type="EMBL" id="CP033058">
    <property type="protein sequence ID" value="AZZ65710.1"/>
    <property type="molecule type" value="Genomic_DNA"/>
</dbReference>
<dbReference type="InterPro" id="IPR001667">
    <property type="entry name" value="DDH_dom"/>
</dbReference>
<dbReference type="InterPro" id="IPR038763">
    <property type="entry name" value="DHH_sf"/>
</dbReference>
<evidence type="ECO:0000313" key="3">
    <source>
        <dbReference type="EMBL" id="AZZ65710.1"/>
    </source>
</evidence>
<evidence type="ECO:0000259" key="1">
    <source>
        <dbReference type="Pfam" id="PF01368"/>
    </source>
</evidence>
<accession>A0A3T0TUJ9</accession>
<sequence length="306" mass="34911">MSLTKNFHLFWEHINNSKNITLCTHVEPDGDTLGCAIALKHLILLNSKNIAVKISGGDYPRNLEFLIDEPIDLVDQSYFDNSLKVVVDTSTKRRIFDKRVVTEESLKIDHHPHEGKWLFEIGGDHWPATGQLITNMVRELNLKINNQVLEGLAVAIITDTEFFKERNVNAETFLDMQFLLEKGLNYNALLKKMQLNNKENNIIYKAIKQIQIKNNVSYIIVDEIVSNDIVRPLVARFVELSNTEVSLAYLKRKEGDYRCEIRSKTTYDVSRVANNFGGGGHLNSSGFVQKDSESINQVIDFINSLK</sequence>
<dbReference type="Pfam" id="PF02272">
    <property type="entry name" value="DHHA1"/>
    <property type="match status" value="1"/>
</dbReference>
<protein>
    <submittedName>
        <fullName evidence="3">Phosphoesterase</fullName>
    </submittedName>
</protein>
<dbReference type="InterPro" id="IPR051319">
    <property type="entry name" value="Oligoribo/pAp-PDE_c-di-AMP_PDE"/>
</dbReference>
<proteinExistence type="predicted"/>
<dbReference type="InterPro" id="IPR003156">
    <property type="entry name" value="DHHA1_dom"/>
</dbReference>
<name>A0A3T0TUJ9_9BACT</name>
<dbReference type="Proteomes" id="UP000256585">
    <property type="component" value="Chromosome"/>
</dbReference>